<accession>A0A517Q0F5</accession>
<keyword evidence="1" id="KW-1133">Transmembrane helix</keyword>
<keyword evidence="1" id="KW-0472">Membrane</keyword>
<dbReference type="Proteomes" id="UP000315647">
    <property type="component" value="Chromosome"/>
</dbReference>
<feature type="transmembrane region" description="Helical" evidence="1">
    <location>
        <begin position="27"/>
        <end position="48"/>
    </location>
</feature>
<keyword evidence="3" id="KW-1185">Reference proteome</keyword>
<protein>
    <recommendedName>
        <fullName evidence="4">RedB protein</fullName>
    </recommendedName>
</protein>
<evidence type="ECO:0008006" key="4">
    <source>
        <dbReference type="Google" id="ProtNLM"/>
    </source>
</evidence>
<keyword evidence="1" id="KW-0812">Transmembrane</keyword>
<dbReference type="Gene3D" id="3.40.30.10">
    <property type="entry name" value="Glutaredoxin"/>
    <property type="match status" value="1"/>
</dbReference>
<dbReference type="RefSeq" id="WP_197997452.1">
    <property type="nucleotide sequence ID" value="NZ_CP037421.1"/>
</dbReference>
<evidence type="ECO:0000313" key="2">
    <source>
        <dbReference type="EMBL" id="QDT25104.1"/>
    </source>
</evidence>
<proteinExistence type="predicted"/>
<dbReference type="SUPFAM" id="SSF52833">
    <property type="entry name" value="Thioredoxin-like"/>
    <property type="match status" value="1"/>
</dbReference>
<reference evidence="2 3" key="1">
    <citation type="submission" date="2019-03" db="EMBL/GenBank/DDBJ databases">
        <title>Deep-cultivation of Planctomycetes and their phenomic and genomic characterization uncovers novel biology.</title>
        <authorList>
            <person name="Wiegand S."/>
            <person name="Jogler M."/>
            <person name="Boedeker C."/>
            <person name="Pinto D."/>
            <person name="Vollmers J."/>
            <person name="Rivas-Marin E."/>
            <person name="Kohn T."/>
            <person name="Peeters S.H."/>
            <person name="Heuer A."/>
            <person name="Rast P."/>
            <person name="Oberbeckmann S."/>
            <person name="Bunk B."/>
            <person name="Jeske O."/>
            <person name="Meyerdierks A."/>
            <person name="Storesund J.E."/>
            <person name="Kallscheuer N."/>
            <person name="Luecker S."/>
            <person name="Lage O.M."/>
            <person name="Pohl T."/>
            <person name="Merkel B.J."/>
            <person name="Hornburger P."/>
            <person name="Mueller R.-W."/>
            <person name="Bruemmer F."/>
            <person name="Labrenz M."/>
            <person name="Spormann A.M."/>
            <person name="Op den Camp H."/>
            <person name="Overmann J."/>
            <person name="Amann R."/>
            <person name="Jetten M.S.M."/>
            <person name="Mascher T."/>
            <person name="Medema M.H."/>
            <person name="Devos D.P."/>
            <person name="Kaster A.-K."/>
            <person name="Ovreas L."/>
            <person name="Rohde M."/>
            <person name="Galperin M.Y."/>
            <person name="Jogler C."/>
        </authorList>
    </citation>
    <scope>NUCLEOTIDE SEQUENCE [LARGE SCALE GENOMIC DNA]</scope>
    <source>
        <strain evidence="2 3">Enr10</strain>
    </source>
</reference>
<gene>
    <name evidence="2" type="ORF">Enr10x_03980</name>
</gene>
<dbReference type="AlphaFoldDB" id="A0A517Q0F5"/>
<evidence type="ECO:0000313" key="3">
    <source>
        <dbReference type="Proteomes" id="UP000315647"/>
    </source>
</evidence>
<evidence type="ECO:0000256" key="1">
    <source>
        <dbReference type="SAM" id="Phobius"/>
    </source>
</evidence>
<name>A0A517Q0F5_9PLAN</name>
<dbReference type="EMBL" id="CP037421">
    <property type="protein sequence ID" value="QDT25104.1"/>
    <property type="molecule type" value="Genomic_DNA"/>
</dbReference>
<dbReference type="InterPro" id="IPR036249">
    <property type="entry name" value="Thioredoxin-like_sf"/>
</dbReference>
<organism evidence="2 3">
    <name type="scientific">Gimesia panareensis</name>
    <dbReference type="NCBI Taxonomy" id="2527978"/>
    <lineage>
        <taxon>Bacteria</taxon>
        <taxon>Pseudomonadati</taxon>
        <taxon>Planctomycetota</taxon>
        <taxon>Planctomycetia</taxon>
        <taxon>Planctomycetales</taxon>
        <taxon>Planctomycetaceae</taxon>
        <taxon>Gimesia</taxon>
    </lineage>
</organism>
<sequence>MNTSSIWNFDDTHMVRPLAQSRTGNRYLITCLTILWVGLILFGMGLLWRYQSTPGETSHSPAHWPSESQTTWNAFRPTLIMFAHPRCPCTRASMSELAQIMAYGSERVDARVEFFKPADFPQDWEKSDLWESASAIPGVTVSSDLDGDSARRFGATTSGFVVLYNTKGELVFQGGITGSRGHTGDNTGRTAVLSILSQGNSDQHETLTYGCPLLGQKQSCRREEKK</sequence>